<evidence type="ECO:0000313" key="2">
    <source>
        <dbReference type="Proteomes" id="UP000326678"/>
    </source>
</evidence>
<sequence length="39" mass="4427">MREQGKQGKQGEKKLLIIVQCPMPTCPERLVPSERECVS</sequence>
<evidence type="ECO:0000313" key="1">
    <source>
        <dbReference type="EMBL" id="QFS46404.1"/>
    </source>
</evidence>
<dbReference type="KEGG" id="nsh:GXM_03885"/>
<reference evidence="1 2" key="1">
    <citation type="submission" date="2019-10" db="EMBL/GenBank/DDBJ databases">
        <title>Genomic and transcriptomic insights into the perfect genentic adaptation of a filamentous nitrogen-fixing cyanobacterium to rice fields.</title>
        <authorList>
            <person name="Chen Z."/>
        </authorList>
    </citation>
    <scope>NUCLEOTIDE SEQUENCE [LARGE SCALE GENOMIC DNA]</scope>
    <source>
        <strain evidence="1">CCNUC1</strain>
    </source>
</reference>
<dbReference type="AlphaFoldDB" id="A0A5P8W1D0"/>
<name>A0A5P8W1D0_9NOSO</name>
<proteinExistence type="predicted"/>
<accession>A0A5P8W1D0</accession>
<keyword evidence="2" id="KW-1185">Reference proteome</keyword>
<dbReference type="Proteomes" id="UP000326678">
    <property type="component" value="Chromosome Gxm1"/>
</dbReference>
<gene>
    <name evidence="1" type="ORF">GXM_03885</name>
</gene>
<organism evidence="1 2">
    <name type="scientific">Nostoc sphaeroides CCNUC1</name>
    <dbReference type="NCBI Taxonomy" id="2653204"/>
    <lineage>
        <taxon>Bacteria</taxon>
        <taxon>Bacillati</taxon>
        <taxon>Cyanobacteriota</taxon>
        <taxon>Cyanophyceae</taxon>
        <taxon>Nostocales</taxon>
        <taxon>Nostocaceae</taxon>
        <taxon>Nostoc</taxon>
    </lineage>
</organism>
<protein>
    <submittedName>
        <fullName evidence="1">Uncharacterized protein</fullName>
    </submittedName>
</protein>
<dbReference type="EMBL" id="CP045226">
    <property type="protein sequence ID" value="QFS46404.1"/>
    <property type="molecule type" value="Genomic_DNA"/>
</dbReference>